<sequence length="331" mass="35610">MFDLLERMPAEIAVLVAVMLVTLAVLGWSLFTLLHGPRARLKRRLAAVAGGSHGAERRLAGRMPQRKSVQARLKAVEGARARNFGWRLREQLLQAGWNLEVWHYLAGSGGLTLAVFALGQVLGLAMVWSGLAALCLGVGVPKLVLGVAAGKRLKAFTAQFADALDVVVRGIRSGLPLGECIAIIGREMPDPVGAEFRQITEGTRIGLTLHEAMTRAVERMPMAEMRYFAIVLAIQQQTGGNLAETLAKLSEVLRARKRMRDKVLSYAAEARASAAIIGSLPLLVVAMLGMLAPQYIGVLFTTEPGNLLLAIGILTEAAGVMVMRGMINFDI</sequence>
<gene>
    <name evidence="8" type="ORF">CCC_03882</name>
</gene>
<dbReference type="EMBL" id="JXSL01000022">
    <property type="protein sequence ID" value="KIL99710.1"/>
    <property type="molecule type" value="Genomic_DNA"/>
</dbReference>
<accession>A0A0C2YYG9</accession>
<keyword evidence="3 6" id="KW-0812">Transmembrane</keyword>
<keyword evidence="5 6" id="KW-0472">Membrane</keyword>
<evidence type="ECO:0000256" key="5">
    <source>
        <dbReference type="ARBA" id="ARBA00023136"/>
    </source>
</evidence>
<evidence type="ECO:0000313" key="9">
    <source>
        <dbReference type="Proteomes" id="UP000031971"/>
    </source>
</evidence>
<feature type="transmembrane region" description="Helical" evidence="6">
    <location>
        <begin position="307"/>
        <end position="327"/>
    </location>
</feature>
<name>A0A0C2YYG9_PARME</name>
<evidence type="ECO:0000259" key="7">
    <source>
        <dbReference type="Pfam" id="PF00482"/>
    </source>
</evidence>
<reference evidence="8 9" key="1">
    <citation type="submission" date="2015-01" db="EMBL/GenBank/DDBJ databases">
        <title>Genome Sequence of Magnetospirillum magnetotacticum Strain MS-1.</title>
        <authorList>
            <person name="Marinov G.K."/>
            <person name="Smalley M.D."/>
            <person name="DeSalvo G."/>
        </authorList>
    </citation>
    <scope>NUCLEOTIDE SEQUENCE [LARGE SCALE GENOMIC DNA]</scope>
    <source>
        <strain evidence="8 9">MS-1</strain>
    </source>
</reference>
<evidence type="ECO:0000256" key="6">
    <source>
        <dbReference type="SAM" id="Phobius"/>
    </source>
</evidence>
<evidence type="ECO:0000313" key="8">
    <source>
        <dbReference type="EMBL" id="KIL99710.1"/>
    </source>
</evidence>
<feature type="transmembrane region" description="Helical" evidence="6">
    <location>
        <begin position="263"/>
        <end position="287"/>
    </location>
</feature>
<proteinExistence type="predicted"/>
<evidence type="ECO:0000256" key="4">
    <source>
        <dbReference type="ARBA" id="ARBA00022989"/>
    </source>
</evidence>
<keyword evidence="4 6" id="KW-1133">Transmembrane helix</keyword>
<dbReference type="InterPro" id="IPR042094">
    <property type="entry name" value="T2SS_GspF_sf"/>
</dbReference>
<evidence type="ECO:0000256" key="2">
    <source>
        <dbReference type="ARBA" id="ARBA00022475"/>
    </source>
</evidence>
<feature type="domain" description="Type II secretion system protein GspF" evidence="7">
    <location>
        <begin position="164"/>
        <end position="288"/>
    </location>
</feature>
<dbReference type="Gene3D" id="1.20.81.30">
    <property type="entry name" value="Type II secretion system (T2SS), domain F"/>
    <property type="match status" value="1"/>
</dbReference>
<dbReference type="PANTHER" id="PTHR35007:SF1">
    <property type="entry name" value="PILUS ASSEMBLY PROTEIN"/>
    <property type="match status" value="1"/>
</dbReference>
<dbReference type="RefSeq" id="WP_009870589.1">
    <property type="nucleotide sequence ID" value="NZ_JXSL01000022.1"/>
</dbReference>
<keyword evidence="9" id="KW-1185">Reference proteome</keyword>
<protein>
    <submittedName>
        <fullName evidence="8">Flp pilus assembly protein TadB</fullName>
    </submittedName>
</protein>
<keyword evidence="2" id="KW-1003">Cell membrane</keyword>
<dbReference type="GO" id="GO:0005886">
    <property type="term" value="C:plasma membrane"/>
    <property type="evidence" value="ECO:0007669"/>
    <property type="project" value="UniProtKB-SubCell"/>
</dbReference>
<organism evidence="8 9">
    <name type="scientific">Paramagnetospirillum magnetotacticum MS-1</name>
    <dbReference type="NCBI Taxonomy" id="272627"/>
    <lineage>
        <taxon>Bacteria</taxon>
        <taxon>Pseudomonadati</taxon>
        <taxon>Pseudomonadota</taxon>
        <taxon>Alphaproteobacteria</taxon>
        <taxon>Rhodospirillales</taxon>
        <taxon>Magnetospirillaceae</taxon>
        <taxon>Paramagnetospirillum</taxon>
    </lineage>
</organism>
<feature type="transmembrane region" description="Helical" evidence="6">
    <location>
        <begin position="12"/>
        <end position="34"/>
    </location>
</feature>
<evidence type="ECO:0000256" key="3">
    <source>
        <dbReference type="ARBA" id="ARBA00022692"/>
    </source>
</evidence>
<dbReference type="OrthoDB" id="9803381at2"/>
<dbReference type="PANTHER" id="PTHR35007">
    <property type="entry name" value="INTEGRAL MEMBRANE PROTEIN-RELATED"/>
    <property type="match status" value="1"/>
</dbReference>
<comment type="caution">
    <text evidence="8">The sequence shown here is derived from an EMBL/GenBank/DDBJ whole genome shotgun (WGS) entry which is preliminary data.</text>
</comment>
<feature type="transmembrane region" description="Helical" evidence="6">
    <location>
        <begin position="125"/>
        <end position="145"/>
    </location>
</feature>
<comment type="subcellular location">
    <subcellularLocation>
        <location evidence="1">Cell membrane</location>
        <topology evidence="1">Multi-pass membrane protein</topology>
    </subcellularLocation>
</comment>
<evidence type="ECO:0000256" key="1">
    <source>
        <dbReference type="ARBA" id="ARBA00004651"/>
    </source>
</evidence>
<dbReference type="InterPro" id="IPR018076">
    <property type="entry name" value="T2SS_GspF_dom"/>
</dbReference>
<dbReference type="STRING" id="272627.CCC_03882"/>
<dbReference type="Pfam" id="PF00482">
    <property type="entry name" value="T2SSF"/>
    <property type="match status" value="1"/>
</dbReference>
<dbReference type="AlphaFoldDB" id="A0A0C2YYG9"/>
<dbReference type="Proteomes" id="UP000031971">
    <property type="component" value="Unassembled WGS sequence"/>
</dbReference>
<feature type="transmembrane region" description="Helical" evidence="6">
    <location>
        <begin position="101"/>
        <end position="119"/>
    </location>
</feature>